<dbReference type="GO" id="GO:0140662">
    <property type="term" value="F:ATP-dependent protein folding chaperone"/>
    <property type="evidence" value="ECO:0007669"/>
    <property type="project" value="InterPro"/>
</dbReference>
<dbReference type="NCBIfam" id="TIGR02346">
    <property type="entry name" value="chap_CCT_theta"/>
    <property type="match status" value="1"/>
</dbReference>
<dbReference type="InterPro" id="IPR012721">
    <property type="entry name" value="Chap_CCT_theta"/>
</dbReference>
<dbReference type="GO" id="GO:0005524">
    <property type="term" value="F:ATP binding"/>
    <property type="evidence" value="ECO:0007669"/>
    <property type="project" value="UniProtKB-KW"/>
</dbReference>
<dbReference type="PROSITE" id="PS00751">
    <property type="entry name" value="TCP1_2"/>
    <property type="match status" value="1"/>
</dbReference>
<dbReference type="Pfam" id="PF00118">
    <property type="entry name" value="Cpn60_TCP1"/>
    <property type="match status" value="1"/>
</dbReference>
<dbReference type="InterPro" id="IPR027410">
    <property type="entry name" value="TCP-1-like_intermed_sf"/>
</dbReference>
<organism evidence="10">
    <name type="scientific">Phallusia mammillata</name>
    <dbReference type="NCBI Taxonomy" id="59560"/>
    <lineage>
        <taxon>Eukaryota</taxon>
        <taxon>Metazoa</taxon>
        <taxon>Chordata</taxon>
        <taxon>Tunicata</taxon>
        <taxon>Ascidiacea</taxon>
        <taxon>Phlebobranchia</taxon>
        <taxon>Ascidiidae</taxon>
        <taxon>Phallusia</taxon>
    </lineage>
</organism>
<dbReference type="Gene3D" id="3.50.7.10">
    <property type="entry name" value="GroEL"/>
    <property type="match status" value="1"/>
</dbReference>
<dbReference type="GO" id="GO:0005737">
    <property type="term" value="C:cytoplasm"/>
    <property type="evidence" value="ECO:0007669"/>
    <property type="project" value="UniProtKB-SubCell"/>
</dbReference>
<dbReference type="SUPFAM" id="SSF52029">
    <property type="entry name" value="GroEL apical domain-like"/>
    <property type="match status" value="1"/>
</dbReference>
<dbReference type="InterPro" id="IPR027413">
    <property type="entry name" value="GROEL-like_equatorial_sf"/>
</dbReference>
<evidence type="ECO:0000256" key="5">
    <source>
        <dbReference type="ARBA" id="ARBA00022741"/>
    </source>
</evidence>
<comment type="subcellular location">
    <subcellularLocation>
        <location evidence="1">Cytoplasm</location>
    </subcellularLocation>
</comment>
<evidence type="ECO:0000256" key="9">
    <source>
        <dbReference type="RuleBase" id="RU004187"/>
    </source>
</evidence>
<dbReference type="FunFam" id="3.50.7.10:FF:000008">
    <property type="entry name" value="T-complex protein 1 subunit theta"/>
    <property type="match status" value="1"/>
</dbReference>
<dbReference type="PRINTS" id="PR00304">
    <property type="entry name" value="TCOMPLEXTCP1"/>
</dbReference>
<dbReference type="InterPro" id="IPR027409">
    <property type="entry name" value="GroEL-like_apical_dom_sf"/>
</dbReference>
<accession>A0A6F9D859</accession>
<comment type="similarity">
    <text evidence="2 9">Belongs to the TCP-1 chaperonin family.</text>
</comment>
<dbReference type="GO" id="GO:0051082">
    <property type="term" value="F:unfolded protein binding"/>
    <property type="evidence" value="ECO:0007669"/>
    <property type="project" value="InterPro"/>
</dbReference>
<keyword evidence="5 9" id="KW-0547">Nucleotide-binding</keyword>
<keyword evidence="7 9" id="KW-0143">Chaperone</keyword>
<evidence type="ECO:0000256" key="4">
    <source>
        <dbReference type="ARBA" id="ARBA00022490"/>
    </source>
</evidence>
<dbReference type="InterPro" id="IPR017998">
    <property type="entry name" value="Chaperone_TCP-1"/>
</dbReference>
<dbReference type="InterPro" id="IPR002194">
    <property type="entry name" value="Chaperonin_TCP-1_CS"/>
</dbReference>
<dbReference type="InterPro" id="IPR002423">
    <property type="entry name" value="Cpn60/GroEL/TCP-1"/>
</dbReference>
<keyword evidence="4" id="KW-0963">Cytoplasm</keyword>
<evidence type="ECO:0000256" key="8">
    <source>
        <dbReference type="ARBA" id="ARBA00029602"/>
    </source>
</evidence>
<evidence type="ECO:0000256" key="7">
    <source>
        <dbReference type="ARBA" id="ARBA00023186"/>
    </source>
</evidence>
<dbReference type="SUPFAM" id="SSF54849">
    <property type="entry name" value="GroEL-intermediate domain like"/>
    <property type="match status" value="1"/>
</dbReference>
<dbReference type="SUPFAM" id="SSF48592">
    <property type="entry name" value="GroEL equatorial domain-like"/>
    <property type="match status" value="1"/>
</dbReference>
<dbReference type="AlphaFoldDB" id="A0A6F9D859"/>
<protein>
    <recommendedName>
        <fullName evidence="3">T-complex protein 1 subunit theta</fullName>
    </recommendedName>
    <alternativeName>
        <fullName evidence="8">CCT-theta</fullName>
    </alternativeName>
</protein>
<dbReference type="GO" id="GO:0016887">
    <property type="term" value="F:ATP hydrolysis activity"/>
    <property type="evidence" value="ECO:0007669"/>
    <property type="project" value="InterPro"/>
</dbReference>
<dbReference type="PROSITE" id="PS00750">
    <property type="entry name" value="TCP1_1"/>
    <property type="match status" value="1"/>
</dbReference>
<reference evidence="10" key="1">
    <citation type="submission" date="2020-04" db="EMBL/GenBank/DDBJ databases">
        <authorList>
            <person name="Neveu A P."/>
        </authorList>
    </citation>
    <scope>NUCLEOTIDE SEQUENCE</scope>
    <source>
        <tissue evidence="10">Whole embryo</tissue>
    </source>
</reference>
<evidence type="ECO:0000313" key="10">
    <source>
        <dbReference type="EMBL" id="CAB3229024.1"/>
    </source>
</evidence>
<dbReference type="CDD" id="cd03341">
    <property type="entry name" value="TCP1_theta"/>
    <property type="match status" value="1"/>
</dbReference>
<dbReference type="Gene3D" id="3.30.260.10">
    <property type="entry name" value="TCP-1-like chaperonin intermediate domain"/>
    <property type="match status" value="1"/>
</dbReference>
<evidence type="ECO:0000256" key="3">
    <source>
        <dbReference type="ARBA" id="ARBA00016981"/>
    </source>
</evidence>
<evidence type="ECO:0000256" key="2">
    <source>
        <dbReference type="ARBA" id="ARBA00008020"/>
    </source>
</evidence>
<evidence type="ECO:0000256" key="1">
    <source>
        <dbReference type="ARBA" id="ARBA00004496"/>
    </source>
</evidence>
<dbReference type="Gene3D" id="1.10.560.10">
    <property type="entry name" value="GroEL-like equatorial domain"/>
    <property type="match status" value="1"/>
</dbReference>
<name>A0A6F9D859_9ASCI</name>
<sequence>MAFHVPKAPGFSQMLKDGARHFQGLDEAVYRNIKACGELAKTTKTAFGPHGMNKMVINHIEKLFVTNDAATILKELEVEHPAAKMIVIACQMCEQEVGDGTNFVLIFAGALMTLAEELLRMGLSVPEVIEGYEQACEKAIELLPNFVCSSVEDLRDVGSVAQALKTPIASKQYGNEDFLAKLLAEACVSILPPTKIQFSVDNIRVSKLPGSGVNSSCKVSGMVFMRECESDIKTIRDPKVAVYSCPFDMLNTETKGTVLIKNAKELKSFSTGEEDLIEAQIKAIVDTGVNVIVSGGKVSDLALHFANKFKLMVVRLNSKWDLRRLCKTINATALPRLTAPTPEEMGHCSIVRQDEIGDRSVVIFEHTSQEGSKVCTLVLRASTSNILDDLERAVDDGVNNYKVLTRDNKMVPGAGATEIELANQIAKFGESCPGLEQYAIKKFAQALEVVPRALAENAGLKPTEIVSKLYASHQEEGGSKMGVDIETGDVIDVVDAAILDPYLVKHWALRLATNAAVTVLRVDQIIMAKAAGGPKPPKKSGDWDKDPDE</sequence>
<dbReference type="PANTHER" id="PTHR11353">
    <property type="entry name" value="CHAPERONIN"/>
    <property type="match status" value="1"/>
</dbReference>
<keyword evidence="6 9" id="KW-0067">ATP-binding</keyword>
<evidence type="ECO:0000256" key="6">
    <source>
        <dbReference type="ARBA" id="ARBA00022840"/>
    </source>
</evidence>
<dbReference type="EMBL" id="LR783735">
    <property type="protein sequence ID" value="CAB3229024.1"/>
    <property type="molecule type" value="mRNA"/>
</dbReference>
<proteinExistence type="evidence at transcript level"/>
<gene>
    <name evidence="10" type="primary">Cct8</name>
</gene>